<name>S9VNT3_9TRYP</name>
<dbReference type="SUPFAM" id="SSF81301">
    <property type="entry name" value="Nucleotidyltransferase"/>
    <property type="match status" value="1"/>
</dbReference>
<gene>
    <name evidence="8" type="ORF">ADEAN_000780600</name>
</gene>
<keyword evidence="4 5" id="KW-0694">RNA-binding</keyword>
<organism evidence="8 9">
    <name type="scientific">Angomonas deanei</name>
    <dbReference type="NCBI Taxonomy" id="59799"/>
    <lineage>
        <taxon>Eukaryota</taxon>
        <taxon>Discoba</taxon>
        <taxon>Euglenozoa</taxon>
        <taxon>Kinetoplastea</taxon>
        <taxon>Metakinetoplastina</taxon>
        <taxon>Trypanosomatida</taxon>
        <taxon>Trypanosomatidae</taxon>
        <taxon>Strigomonadinae</taxon>
        <taxon>Angomonas</taxon>
    </lineage>
</organism>
<evidence type="ECO:0000256" key="4">
    <source>
        <dbReference type="ARBA" id="ARBA00022884"/>
    </source>
</evidence>
<dbReference type="Proteomes" id="UP000515908">
    <property type="component" value="Chromosome 16"/>
</dbReference>
<dbReference type="GO" id="GO:0003723">
    <property type="term" value="F:RNA binding"/>
    <property type="evidence" value="ECO:0007669"/>
    <property type="project" value="UniProtKB-KW"/>
</dbReference>
<evidence type="ECO:0000256" key="1">
    <source>
        <dbReference type="ARBA" id="ARBA00007265"/>
    </source>
</evidence>
<dbReference type="EMBL" id="LR877160">
    <property type="protein sequence ID" value="CAD2220291.1"/>
    <property type="molecule type" value="Genomic_DNA"/>
</dbReference>
<reference evidence="8 9" key="1">
    <citation type="submission" date="2020-08" db="EMBL/GenBank/DDBJ databases">
        <authorList>
            <person name="Newling K."/>
            <person name="Davey J."/>
            <person name="Forrester S."/>
        </authorList>
    </citation>
    <scope>NUCLEOTIDE SEQUENCE [LARGE SCALE GENOMIC DNA]</scope>
    <source>
        <strain evidence="9">Crithidia deanei Carvalho (ATCC PRA-265)</strain>
    </source>
</reference>
<evidence type="ECO:0000313" key="9">
    <source>
        <dbReference type="Proteomes" id="UP000515908"/>
    </source>
</evidence>
<comment type="similarity">
    <text evidence="1 5">Belongs to the tRNA nucleotidyltransferase/poly(A) polymerase family.</text>
</comment>
<evidence type="ECO:0000259" key="6">
    <source>
        <dbReference type="Pfam" id="PF01743"/>
    </source>
</evidence>
<keyword evidence="9" id="KW-1185">Reference proteome</keyword>
<dbReference type="Pfam" id="PF12627">
    <property type="entry name" value="PolyA_pol_RNAbd"/>
    <property type="match status" value="1"/>
</dbReference>
<dbReference type="GO" id="GO:0001680">
    <property type="term" value="P:tRNA 3'-terminal CCA addition"/>
    <property type="evidence" value="ECO:0007669"/>
    <property type="project" value="TreeGrafter"/>
</dbReference>
<dbReference type="InterPro" id="IPR002646">
    <property type="entry name" value="PolA_pol_head_dom"/>
</dbReference>
<accession>S9VNT3</accession>
<evidence type="ECO:0000313" key="8">
    <source>
        <dbReference type="EMBL" id="CAD2220291.1"/>
    </source>
</evidence>
<dbReference type="InterPro" id="IPR032828">
    <property type="entry name" value="PolyA_RNA-bd"/>
</dbReference>
<dbReference type="InterPro" id="IPR043519">
    <property type="entry name" value="NT_sf"/>
</dbReference>
<dbReference type="GO" id="GO:0052927">
    <property type="term" value="F:CC tRNA cytidylyltransferase activity"/>
    <property type="evidence" value="ECO:0007669"/>
    <property type="project" value="TreeGrafter"/>
</dbReference>
<dbReference type="VEuPathDB" id="TriTrypDB:ADEAN_000780600"/>
<dbReference type="Pfam" id="PF01743">
    <property type="entry name" value="PolyA_pol"/>
    <property type="match status" value="1"/>
</dbReference>
<dbReference type="AlphaFoldDB" id="S9VNT3"/>
<proteinExistence type="inferred from homology"/>
<evidence type="ECO:0000256" key="3">
    <source>
        <dbReference type="ARBA" id="ARBA00022741"/>
    </source>
</evidence>
<dbReference type="SUPFAM" id="SSF81891">
    <property type="entry name" value="Poly A polymerase C-terminal region-like"/>
    <property type="match status" value="1"/>
</dbReference>
<dbReference type="GO" id="GO:0000166">
    <property type="term" value="F:nucleotide binding"/>
    <property type="evidence" value="ECO:0007669"/>
    <property type="project" value="UniProtKB-KW"/>
</dbReference>
<dbReference type="Gene3D" id="3.30.460.10">
    <property type="entry name" value="Beta Polymerase, domain 2"/>
    <property type="match status" value="1"/>
</dbReference>
<dbReference type="PANTHER" id="PTHR13734">
    <property type="entry name" value="TRNA-NUCLEOTIDYLTRANSFERASE"/>
    <property type="match status" value="1"/>
</dbReference>
<evidence type="ECO:0000256" key="2">
    <source>
        <dbReference type="ARBA" id="ARBA00022679"/>
    </source>
</evidence>
<protein>
    <submittedName>
        <fullName evidence="8">Poly A polymerase head domain/Probable RNA and SrmB- binding site of polymerase A, putative</fullName>
    </submittedName>
</protein>
<dbReference type="CDD" id="cd05398">
    <property type="entry name" value="NT_ClassII-CCAase"/>
    <property type="match status" value="1"/>
</dbReference>
<evidence type="ECO:0000256" key="5">
    <source>
        <dbReference type="RuleBase" id="RU003953"/>
    </source>
</evidence>
<keyword evidence="2 5" id="KW-0808">Transferase</keyword>
<feature type="domain" description="tRNA nucleotidyltransferase/poly(A) polymerase RNA and SrmB- binding" evidence="7">
    <location>
        <begin position="211"/>
        <end position="267"/>
    </location>
</feature>
<keyword evidence="3" id="KW-0547">Nucleotide-binding</keyword>
<feature type="domain" description="Poly A polymerase head" evidence="6">
    <location>
        <begin position="38"/>
        <end position="180"/>
    </location>
</feature>
<dbReference type="Gene3D" id="1.10.3090.10">
    <property type="entry name" value="cca-adding enzyme, domain 2"/>
    <property type="match status" value="1"/>
</dbReference>
<dbReference type="GO" id="GO:0052929">
    <property type="term" value="F:ATP:3'-cytidine-cytidine-tRNA adenylyltransferase activity"/>
    <property type="evidence" value="ECO:0007669"/>
    <property type="project" value="TreeGrafter"/>
</dbReference>
<sequence>MLRQPKMRRLDAQILPAHQKVFECLLNVNREKKLGTVLRVAGGWVRDTLLGLNSHDIDIAIESSPELQVSGERFAKEVSLYQGSHGERERTVSVIRVNPDLSKHIETATVNVYDLPIEFCALRTDDYCEDSRIPLVRPGTPLEDALRRDYTINALFFNLHTEMIEDYTTGLEDLDRRVIRCPLEPRQTFSDDPLRLLRGIRFSGQLGSLGFSIDDSIRNCVDQSLLDILMVKVSRDRIGKEFTKMLSGPRPGKCVQHLFEMGIMAKIILVEIYMRAAKKKAPKTPEIEKCVFLLEMDGSDVRGKVTCLSNILAPLLETSFPGLHSDDRFLAFFFSLVVPFYRGLSADDLRDRLYALCLNGLKLPTSVFNATQRMICSYNQLLSSDLKFEHFAGGELSNETKLIIFDALGVLHDASVPQDCIKLVLIVFFLFEERADVLSRQITDECSQLSSVVWGKLDACPSLLRAHDADLPIKGNQLKDIVNIQPKQIGPILLQMRKELMLNPSLSREDLVTWLQTFSNDNSV</sequence>
<evidence type="ECO:0000259" key="7">
    <source>
        <dbReference type="Pfam" id="PF12627"/>
    </source>
</evidence>
<dbReference type="PANTHER" id="PTHR13734:SF5">
    <property type="entry name" value="CCA TRNA NUCLEOTIDYLTRANSFERASE, MITOCHONDRIAL"/>
    <property type="match status" value="1"/>
</dbReference>
<dbReference type="OrthoDB" id="445712at2759"/>